<dbReference type="Pfam" id="PF00005">
    <property type="entry name" value="ABC_tran"/>
    <property type="match status" value="1"/>
</dbReference>
<keyword evidence="1" id="KW-0813">Transport</keyword>
<evidence type="ECO:0000256" key="4">
    <source>
        <dbReference type="ARBA" id="ARBA00022967"/>
    </source>
</evidence>
<dbReference type="SUPFAM" id="SSF52540">
    <property type="entry name" value="P-loop containing nucleoside triphosphate hydrolases"/>
    <property type="match status" value="1"/>
</dbReference>
<dbReference type="SMART" id="SM00382">
    <property type="entry name" value="AAA"/>
    <property type="match status" value="1"/>
</dbReference>
<feature type="domain" description="ABC transporter" evidence="6">
    <location>
        <begin position="2"/>
        <end position="238"/>
    </location>
</feature>
<dbReference type="GO" id="GO:0016887">
    <property type="term" value="F:ATP hydrolysis activity"/>
    <property type="evidence" value="ECO:0007669"/>
    <property type="project" value="InterPro"/>
</dbReference>
<dbReference type="InterPro" id="IPR003593">
    <property type="entry name" value="AAA+_ATPase"/>
</dbReference>
<name>A0A411MGV9_9PSED</name>
<evidence type="ECO:0000313" key="7">
    <source>
        <dbReference type="EMBL" id="QBF26065.1"/>
    </source>
</evidence>
<evidence type="ECO:0000313" key="8">
    <source>
        <dbReference type="Proteomes" id="UP000291130"/>
    </source>
</evidence>
<accession>A0A411MGV9</accession>
<dbReference type="GO" id="GO:0005524">
    <property type="term" value="F:ATP binding"/>
    <property type="evidence" value="ECO:0007669"/>
    <property type="project" value="UniProtKB-KW"/>
</dbReference>
<evidence type="ECO:0000259" key="6">
    <source>
        <dbReference type="PROSITE" id="PS50893"/>
    </source>
</evidence>
<dbReference type="AlphaFoldDB" id="A0A411MGV9"/>
<organism evidence="7 8">
    <name type="scientific">Pseudomonas tructae</name>
    <dbReference type="NCBI Taxonomy" id="2518644"/>
    <lineage>
        <taxon>Bacteria</taxon>
        <taxon>Pseudomonadati</taxon>
        <taxon>Pseudomonadota</taxon>
        <taxon>Gammaproteobacteria</taxon>
        <taxon>Pseudomonadales</taxon>
        <taxon>Pseudomonadaceae</taxon>
        <taxon>Pseudomonas</taxon>
    </lineage>
</organism>
<comment type="function">
    <text evidence="5">Part of the ABC transporter complex HmuTUV involved in hemin import. Responsible for energy coupling to the transport system.</text>
</comment>
<keyword evidence="2" id="KW-0547">Nucleotide-binding</keyword>
<gene>
    <name evidence="7" type="ORF">EXN22_10285</name>
</gene>
<dbReference type="RefSeq" id="WP_130263945.1">
    <property type="nucleotide sequence ID" value="NZ_CP035952.1"/>
</dbReference>
<dbReference type="EMBL" id="CP035952">
    <property type="protein sequence ID" value="QBF26065.1"/>
    <property type="molecule type" value="Genomic_DNA"/>
</dbReference>
<keyword evidence="3 7" id="KW-0067">ATP-binding</keyword>
<evidence type="ECO:0000256" key="2">
    <source>
        <dbReference type="ARBA" id="ARBA00022741"/>
    </source>
</evidence>
<dbReference type="CDD" id="cd03214">
    <property type="entry name" value="ABC_Iron-Siderophores_B12_Hemin"/>
    <property type="match status" value="1"/>
</dbReference>
<dbReference type="PANTHER" id="PTHR42794:SF1">
    <property type="entry name" value="HEMIN IMPORT ATP-BINDING PROTEIN HMUV"/>
    <property type="match status" value="1"/>
</dbReference>
<dbReference type="InterPro" id="IPR017871">
    <property type="entry name" value="ABC_transporter-like_CS"/>
</dbReference>
<dbReference type="OrthoDB" id="6461291at2"/>
<dbReference type="KEGG" id="ptk:EXN22_10285"/>
<keyword evidence="4" id="KW-1278">Translocase</keyword>
<dbReference type="Gene3D" id="3.40.50.300">
    <property type="entry name" value="P-loop containing nucleotide triphosphate hydrolases"/>
    <property type="match status" value="1"/>
</dbReference>
<sequence length="255" mass="27822">MLELINVSLEQPFALAPINEQIKGGELLGLIGPNGAGKSTLLSLISGYLQPGSGQIELLGRELPAYTPGQLARRRALVTQQMDSAFDWRVDEFIRLGQQHPGEPCPGIVDALDIRHLLERGVLSLSGGELQRVTIARAMNQLGVSPLADARDDDQGCLLLLDEPTSALDIGQQQNLMRVLRTLACSPRIAVVCVLHDLNLAARYCDRLWLLERGRLCASGAPAQVLSEQRIAQVFAAQVRVSALEQRQVRIELLV</sequence>
<dbReference type="InterPro" id="IPR003439">
    <property type="entry name" value="ABC_transporter-like_ATP-bd"/>
</dbReference>
<proteinExistence type="predicted"/>
<evidence type="ECO:0000256" key="5">
    <source>
        <dbReference type="ARBA" id="ARBA00037066"/>
    </source>
</evidence>
<keyword evidence="8" id="KW-1185">Reference proteome</keyword>
<protein>
    <submittedName>
        <fullName evidence="7">ATP-binding cassette domain-containing protein</fullName>
    </submittedName>
</protein>
<dbReference type="PROSITE" id="PS50893">
    <property type="entry name" value="ABC_TRANSPORTER_2"/>
    <property type="match status" value="1"/>
</dbReference>
<evidence type="ECO:0000256" key="3">
    <source>
        <dbReference type="ARBA" id="ARBA00022840"/>
    </source>
</evidence>
<dbReference type="PANTHER" id="PTHR42794">
    <property type="entry name" value="HEMIN IMPORT ATP-BINDING PROTEIN HMUV"/>
    <property type="match status" value="1"/>
</dbReference>
<dbReference type="PROSITE" id="PS00211">
    <property type="entry name" value="ABC_TRANSPORTER_1"/>
    <property type="match status" value="1"/>
</dbReference>
<dbReference type="Proteomes" id="UP000291130">
    <property type="component" value="Chromosome"/>
</dbReference>
<reference evidence="7 8" key="1">
    <citation type="submission" date="2019-02" db="EMBL/GenBank/DDBJ databases">
        <title>Complete genome sequence of Pseudomonas sp. SNU WT1 isolated from rainbow trout.</title>
        <authorList>
            <person name="Oh W.T."/>
            <person name="Park S.C."/>
        </authorList>
    </citation>
    <scope>NUCLEOTIDE SEQUENCE [LARGE SCALE GENOMIC DNA]</scope>
    <source>
        <strain evidence="7 8">SNU WT1</strain>
    </source>
</reference>
<dbReference type="InterPro" id="IPR027417">
    <property type="entry name" value="P-loop_NTPase"/>
</dbReference>
<evidence type="ECO:0000256" key="1">
    <source>
        <dbReference type="ARBA" id="ARBA00022448"/>
    </source>
</evidence>